<comment type="caution">
    <text evidence="2">The sequence shown here is derived from an EMBL/GenBank/DDBJ whole genome shotgun (WGS) entry which is preliminary data.</text>
</comment>
<accession>A0A8H6I510</accession>
<feature type="region of interest" description="Disordered" evidence="1">
    <location>
        <begin position="394"/>
        <end position="415"/>
    </location>
</feature>
<dbReference type="InterPro" id="IPR036322">
    <property type="entry name" value="WD40_repeat_dom_sf"/>
</dbReference>
<evidence type="ECO:0000313" key="3">
    <source>
        <dbReference type="Proteomes" id="UP000521943"/>
    </source>
</evidence>
<keyword evidence="3" id="KW-1185">Reference proteome</keyword>
<gene>
    <name evidence="2" type="ORF">DFP72DRAFT_844778</name>
</gene>
<name>A0A8H6I510_9AGAR</name>
<dbReference type="SUPFAM" id="SSF50978">
    <property type="entry name" value="WD40 repeat-like"/>
    <property type="match status" value="1"/>
</dbReference>
<evidence type="ECO:0000313" key="2">
    <source>
        <dbReference type="EMBL" id="KAF6759010.1"/>
    </source>
</evidence>
<proteinExistence type="predicted"/>
<dbReference type="InterPro" id="IPR015943">
    <property type="entry name" value="WD40/YVTN_repeat-like_dom_sf"/>
</dbReference>
<organism evidence="2 3">
    <name type="scientific">Ephemerocybe angulata</name>
    <dbReference type="NCBI Taxonomy" id="980116"/>
    <lineage>
        <taxon>Eukaryota</taxon>
        <taxon>Fungi</taxon>
        <taxon>Dikarya</taxon>
        <taxon>Basidiomycota</taxon>
        <taxon>Agaricomycotina</taxon>
        <taxon>Agaricomycetes</taxon>
        <taxon>Agaricomycetidae</taxon>
        <taxon>Agaricales</taxon>
        <taxon>Agaricineae</taxon>
        <taxon>Psathyrellaceae</taxon>
        <taxon>Ephemerocybe</taxon>
    </lineage>
</organism>
<evidence type="ECO:0000256" key="1">
    <source>
        <dbReference type="SAM" id="MobiDB-lite"/>
    </source>
</evidence>
<protein>
    <submittedName>
        <fullName evidence="2">WD40-repeat-containing domain protein</fullName>
    </submittedName>
</protein>
<dbReference type="OrthoDB" id="3238562at2759"/>
<reference evidence="2 3" key="1">
    <citation type="submission" date="2020-07" db="EMBL/GenBank/DDBJ databases">
        <title>Comparative genomics of pyrophilous fungi reveals a link between fire events and developmental genes.</title>
        <authorList>
            <consortium name="DOE Joint Genome Institute"/>
            <person name="Steindorff A.S."/>
            <person name="Carver A."/>
            <person name="Calhoun S."/>
            <person name="Stillman K."/>
            <person name="Liu H."/>
            <person name="Lipzen A."/>
            <person name="Pangilinan J."/>
            <person name="Labutti K."/>
            <person name="Bruns T.D."/>
            <person name="Grigoriev I.V."/>
        </authorList>
    </citation>
    <scope>NUCLEOTIDE SEQUENCE [LARGE SCALE GENOMIC DNA]</scope>
    <source>
        <strain evidence="2 3">CBS 144469</strain>
    </source>
</reference>
<sequence>MATFPPISHAASSDRPSLQYKKVMASGLMNASASRTHPPLIHHLAICPEAQHIAGGFGHEVVIWQIDLDPDSGGYGAQDYQEKWDILTICHLNQLQGVGDFYVTCLTWASKKYFLFGSSSGEVFKLDKINRWKVGCDWKRFKPSTHAIKFLAMNRDGLLAVACGDHNVAIWVYDECSEDEDEEARWDCIHRLPLPSSRIGDGALYEVTYLGWNEALPDILVVSYLNHGILSWNASLGQWGEPFEVDKVYAGALSPDGRLYAAPGTRGAFDVFDLESKIRFRTLRDPEPVRNELPREKARPCQFVHDGEFLLGADIGRINLWHIATATRLQHLDLNLIGADQGYVDRPIGAFAISDTNNVQHNQIIRVAACSKGPYQDVEVWKAKVHSLAVQEEGRTAGARVQEEERTAGAGVQEEERTAGARVPVELICLILLGSLVMNGWMYTSI</sequence>
<dbReference type="Gene3D" id="2.130.10.10">
    <property type="entry name" value="YVTN repeat-like/Quinoprotein amine dehydrogenase"/>
    <property type="match status" value="2"/>
</dbReference>
<dbReference type="AlphaFoldDB" id="A0A8H6I510"/>
<dbReference type="Proteomes" id="UP000521943">
    <property type="component" value="Unassembled WGS sequence"/>
</dbReference>
<dbReference type="EMBL" id="JACGCI010000017">
    <property type="protein sequence ID" value="KAF6759010.1"/>
    <property type="molecule type" value="Genomic_DNA"/>
</dbReference>